<evidence type="ECO:0000256" key="3">
    <source>
        <dbReference type="ARBA" id="ARBA00023242"/>
    </source>
</evidence>
<dbReference type="InterPro" id="IPR028307">
    <property type="entry name" value="Lin-54_fam"/>
</dbReference>
<evidence type="ECO:0000313" key="7">
    <source>
        <dbReference type="RefSeq" id="XP_016923975.3"/>
    </source>
</evidence>
<dbReference type="Proteomes" id="UP001652628">
    <property type="component" value="Chromosome 2L"/>
</dbReference>
<dbReference type="PROSITE" id="PS51634">
    <property type="entry name" value="CRC"/>
    <property type="match status" value="1"/>
</dbReference>
<dbReference type="GeneID" id="108005286"/>
<protein>
    <submittedName>
        <fullName evidence="7">Uncharacterized protein tomb</fullName>
    </submittedName>
</protein>
<feature type="compositionally biased region" description="Basic and acidic residues" evidence="4">
    <location>
        <begin position="7"/>
        <end position="16"/>
    </location>
</feature>
<dbReference type="AlphaFoldDB" id="A0AB39YXU4"/>
<comment type="subcellular location">
    <subcellularLocation>
        <location evidence="1">Nucleus</location>
    </subcellularLocation>
</comment>
<feature type="region of interest" description="Disordered" evidence="4">
    <location>
        <begin position="1"/>
        <end position="25"/>
    </location>
</feature>
<keyword evidence="6" id="KW-1185">Reference proteome</keyword>
<name>A0AB39YXU4_DROSZ</name>
<proteinExistence type="inferred from homology"/>
<dbReference type="GO" id="GO:0006355">
    <property type="term" value="P:regulation of DNA-templated transcription"/>
    <property type="evidence" value="ECO:0007669"/>
    <property type="project" value="TreeGrafter"/>
</dbReference>
<dbReference type="PANTHER" id="PTHR12446">
    <property type="entry name" value="TESMIN/TSO1-RELATED"/>
    <property type="match status" value="1"/>
</dbReference>
<evidence type="ECO:0000256" key="1">
    <source>
        <dbReference type="ARBA" id="ARBA00004123"/>
    </source>
</evidence>
<dbReference type="GO" id="GO:0005634">
    <property type="term" value="C:nucleus"/>
    <property type="evidence" value="ECO:0007669"/>
    <property type="project" value="UniProtKB-SubCell"/>
</dbReference>
<dbReference type="InterPro" id="IPR005172">
    <property type="entry name" value="CRC"/>
</dbReference>
<dbReference type="InterPro" id="IPR033467">
    <property type="entry name" value="Tesmin/TSO1-like_CXC"/>
</dbReference>
<gene>
    <name evidence="7" type="primary">tomb</name>
</gene>
<dbReference type="SMART" id="SM01114">
    <property type="entry name" value="CXC"/>
    <property type="match status" value="1"/>
</dbReference>
<reference evidence="7" key="1">
    <citation type="submission" date="2025-08" db="UniProtKB">
        <authorList>
            <consortium name="RefSeq"/>
        </authorList>
    </citation>
    <scope>IDENTIFICATION</scope>
</reference>
<evidence type="ECO:0000256" key="4">
    <source>
        <dbReference type="SAM" id="MobiDB-lite"/>
    </source>
</evidence>
<accession>A0AB39YXU4</accession>
<evidence type="ECO:0000313" key="6">
    <source>
        <dbReference type="Proteomes" id="UP001652628"/>
    </source>
</evidence>
<comment type="similarity">
    <text evidence="2">Belongs to the lin-54 family.</text>
</comment>
<sequence>MSSPRPKNMDKPEGKRTKGQGQAGVKGCCCKRSQCIKNYCDCYQSMAICTKFCRCVGCRNTEVRKVVDPNSGAKNASAVKRQKAAAMSAKAAAAAAKEGINVQMKVLQAGGSGVGLPGKPLVAPTPLGFVAGQQPMAAVPINITVPRPIATGSAPVKITKPPVEPLPVAPIIPLRKDDRRDRNLFVQPVNASLLECILIQATEAEQLGLSELQVGQLVLAEFIRGYKDILEKICEYNKDFY</sequence>
<keyword evidence="3" id="KW-0539">Nucleus</keyword>
<organism evidence="6 7">
    <name type="scientific">Drosophila suzukii</name>
    <name type="common">Spotted-wing drosophila fruit fly</name>
    <dbReference type="NCBI Taxonomy" id="28584"/>
    <lineage>
        <taxon>Eukaryota</taxon>
        <taxon>Metazoa</taxon>
        <taxon>Ecdysozoa</taxon>
        <taxon>Arthropoda</taxon>
        <taxon>Hexapoda</taxon>
        <taxon>Insecta</taxon>
        <taxon>Pterygota</taxon>
        <taxon>Neoptera</taxon>
        <taxon>Endopterygota</taxon>
        <taxon>Diptera</taxon>
        <taxon>Brachycera</taxon>
        <taxon>Muscomorpha</taxon>
        <taxon>Ephydroidea</taxon>
        <taxon>Drosophilidae</taxon>
        <taxon>Drosophila</taxon>
        <taxon>Sophophora</taxon>
    </lineage>
</organism>
<dbReference type="Pfam" id="PF03638">
    <property type="entry name" value="TCR"/>
    <property type="match status" value="1"/>
</dbReference>
<feature type="domain" description="CRC" evidence="5">
    <location>
        <begin position="1"/>
        <end position="63"/>
    </location>
</feature>
<evidence type="ECO:0000259" key="5">
    <source>
        <dbReference type="PROSITE" id="PS51634"/>
    </source>
</evidence>
<evidence type="ECO:0000256" key="2">
    <source>
        <dbReference type="ARBA" id="ARBA00007267"/>
    </source>
</evidence>
<dbReference type="PANTHER" id="PTHR12446:SF34">
    <property type="entry name" value="PROTEIN LIN-54 HOMOLOG"/>
    <property type="match status" value="1"/>
</dbReference>
<dbReference type="RefSeq" id="XP_016923975.3">
    <property type="nucleotide sequence ID" value="XM_017068486.4"/>
</dbReference>